<comment type="caution">
    <text evidence="2">The sequence shown here is derived from an EMBL/GenBank/DDBJ whole genome shotgun (WGS) entry which is preliminary data.</text>
</comment>
<sequence>MALVMELAVQDEIAHQIGYSDREMPGREPAPSPLLRCEGSDTGTSGDHPPSGRRMGEALKIQLERSETHFGGDGTDKALARAGLFNRGVIGMSHPLNPGV</sequence>
<dbReference type="EMBL" id="BAAAZR010000001">
    <property type="protein sequence ID" value="GAA3792286.1"/>
    <property type="molecule type" value="Genomic_DNA"/>
</dbReference>
<proteinExistence type="predicted"/>
<dbReference type="Proteomes" id="UP001500888">
    <property type="component" value="Unassembled WGS sequence"/>
</dbReference>
<gene>
    <name evidence="2" type="ORF">GCM10022226_09390</name>
</gene>
<reference evidence="3" key="1">
    <citation type="journal article" date="2019" name="Int. J. Syst. Evol. Microbiol.">
        <title>The Global Catalogue of Microorganisms (GCM) 10K type strain sequencing project: providing services to taxonomists for standard genome sequencing and annotation.</title>
        <authorList>
            <consortium name="The Broad Institute Genomics Platform"/>
            <consortium name="The Broad Institute Genome Sequencing Center for Infectious Disease"/>
            <person name="Wu L."/>
            <person name="Ma J."/>
        </authorList>
    </citation>
    <scope>NUCLEOTIDE SEQUENCE [LARGE SCALE GENOMIC DNA]</scope>
    <source>
        <strain evidence="3">JCM 16908</strain>
    </source>
</reference>
<protein>
    <submittedName>
        <fullName evidence="2">Uncharacterized protein</fullName>
    </submittedName>
</protein>
<evidence type="ECO:0000313" key="2">
    <source>
        <dbReference type="EMBL" id="GAA3792286.1"/>
    </source>
</evidence>
<accession>A0ABP7HME8</accession>
<organism evidence="2 3">
    <name type="scientific">Sphaerisporangium flaviroseum</name>
    <dbReference type="NCBI Taxonomy" id="509199"/>
    <lineage>
        <taxon>Bacteria</taxon>
        <taxon>Bacillati</taxon>
        <taxon>Actinomycetota</taxon>
        <taxon>Actinomycetes</taxon>
        <taxon>Streptosporangiales</taxon>
        <taxon>Streptosporangiaceae</taxon>
        <taxon>Sphaerisporangium</taxon>
    </lineage>
</organism>
<evidence type="ECO:0000313" key="3">
    <source>
        <dbReference type="Proteomes" id="UP001500888"/>
    </source>
</evidence>
<keyword evidence="3" id="KW-1185">Reference proteome</keyword>
<name>A0ABP7HME8_9ACTN</name>
<evidence type="ECO:0000256" key="1">
    <source>
        <dbReference type="SAM" id="MobiDB-lite"/>
    </source>
</evidence>
<feature type="region of interest" description="Disordered" evidence="1">
    <location>
        <begin position="18"/>
        <end position="54"/>
    </location>
</feature>